<proteinExistence type="predicted"/>
<reference evidence="3" key="1">
    <citation type="submission" date="2013-09" db="EMBL/GenBank/DDBJ databases">
        <title>Corchorus olitorius genome sequencing.</title>
        <authorList>
            <person name="Alam M."/>
            <person name="Haque M.S."/>
            <person name="Islam M.S."/>
            <person name="Emdad E.M."/>
            <person name="Islam M.M."/>
            <person name="Ahmed B."/>
            <person name="Halim A."/>
            <person name="Hossen Q.M.M."/>
            <person name="Hossain M.Z."/>
            <person name="Ahmed R."/>
            <person name="Khan M.M."/>
            <person name="Islam R."/>
            <person name="Rashid M.M."/>
            <person name="Khan S.A."/>
            <person name="Rahman M.S."/>
            <person name="Alam M."/>
            <person name="Yahiya A.S."/>
            <person name="Khan M.S."/>
            <person name="Azam M.S."/>
            <person name="Haque T."/>
            <person name="Lashkar M.Z.H."/>
            <person name="Akhand A.I."/>
            <person name="Morshed G."/>
            <person name="Roy S."/>
            <person name="Uddin K.S."/>
            <person name="Rabeya T."/>
            <person name="Hossain A.S."/>
            <person name="Chowdhury A."/>
            <person name="Snigdha A.R."/>
            <person name="Mortoza M.S."/>
            <person name="Matin S.A."/>
            <person name="Hoque S.M.E."/>
            <person name="Islam M.K."/>
            <person name="Roy D.K."/>
            <person name="Haider R."/>
            <person name="Moosa M.M."/>
            <person name="Elias S.M."/>
            <person name="Hasan A.M."/>
            <person name="Jahan S."/>
            <person name="Shafiuddin M."/>
            <person name="Mahmood N."/>
            <person name="Shommy N.S."/>
        </authorList>
    </citation>
    <scope>NUCLEOTIDE SEQUENCE [LARGE SCALE GENOMIC DNA]</scope>
    <source>
        <strain evidence="3">cv. O-4</strain>
    </source>
</reference>
<dbReference type="STRING" id="93759.A0A1R3GE71"/>
<feature type="region of interest" description="Disordered" evidence="1">
    <location>
        <begin position="19"/>
        <end position="58"/>
    </location>
</feature>
<comment type="caution">
    <text evidence="2">The sequence shown here is derived from an EMBL/GenBank/DDBJ whole genome shotgun (WGS) entry which is preliminary data.</text>
</comment>
<evidence type="ECO:0000313" key="2">
    <source>
        <dbReference type="EMBL" id="OMO56408.1"/>
    </source>
</evidence>
<organism evidence="2 3">
    <name type="scientific">Corchorus olitorius</name>
    <dbReference type="NCBI Taxonomy" id="93759"/>
    <lineage>
        <taxon>Eukaryota</taxon>
        <taxon>Viridiplantae</taxon>
        <taxon>Streptophyta</taxon>
        <taxon>Embryophyta</taxon>
        <taxon>Tracheophyta</taxon>
        <taxon>Spermatophyta</taxon>
        <taxon>Magnoliopsida</taxon>
        <taxon>eudicotyledons</taxon>
        <taxon>Gunneridae</taxon>
        <taxon>Pentapetalae</taxon>
        <taxon>rosids</taxon>
        <taxon>malvids</taxon>
        <taxon>Malvales</taxon>
        <taxon>Malvaceae</taxon>
        <taxon>Grewioideae</taxon>
        <taxon>Apeibeae</taxon>
        <taxon>Corchorus</taxon>
    </lineage>
</organism>
<protein>
    <submittedName>
        <fullName evidence="2">Zinc finger MYM-type protein</fullName>
    </submittedName>
</protein>
<dbReference type="EMBL" id="AWUE01022759">
    <property type="protein sequence ID" value="OMO56408.1"/>
    <property type="molecule type" value="Genomic_DNA"/>
</dbReference>
<name>A0A1R3GE71_9ROSI</name>
<feature type="compositionally biased region" description="Polar residues" evidence="1">
    <location>
        <begin position="28"/>
        <end position="38"/>
    </location>
</feature>
<evidence type="ECO:0000256" key="1">
    <source>
        <dbReference type="SAM" id="MobiDB-lite"/>
    </source>
</evidence>
<evidence type="ECO:0000313" key="3">
    <source>
        <dbReference type="Proteomes" id="UP000187203"/>
    </source>
</evidence>
<dbReference type="OrthoDB" id="1929285at2759"/>
<dbReference type="Proteomes" id="UP000187203">
    <property type="component" value="Unassembled WGS sequence"/>
</dbReference>
<keyword evidence="3" id="KW-1185">Reference proteome</keyword>
<dbReference type="PANTHER" id="PTHR45749:SF37">
    <property type="entry name" value="OS05G0311600 PROTEIN"/>
    <property type="match status" value="1"/>
</dbReference>
<accession>A0A1R3GE71</accession>
<dbReference type="AlphaFoldDB" id="A0A1R3GE71"/>
<gene>
    <name evidence="2" type="ORF">COLO4_35649</name>
</gene>
<feature type="compositionally biased region" description="Basic and acidic residues" evidence="1">
    <location>
        <begin position="40"/>
        <end position="58"/>
    </location>
</feature>
<dbReference type="PANTHER" id="PTHR45749">
    <property type="match status" value="1"/>
</dbReference>
<sequence length="153" mass="17890">MKKVKTIDVFFKRKSSDNCDLSHPVNDDSPSVEANTSKYPRLETKDHSNHSFDINNLERDPGLRPQIWEYPVNQQDEVIRAYLKLGPYRMHLSEYPLSNEKHPGRFQASWFGKFPWLEYSPTKDAAYCFYCYLFSKPIVCHGTDAFTVKGFNN</sequence>